<evidence type="ECO:0000313" key="3">
    <source>
        <dbReference type="Proteomes" id="UP000235347"/>
    </source>
</evidence>
<dbReference type="Proteomes" id="UP000235347">
    <property type="component" value="Unassembled WGS sequence"/>
</dbReference>
<proteinExistence type="predicted"/>
<sequence>MTNAQRQAAFRARRKASGESVTVTKMSLPVIDGYDELVLENDRLREELAQVRRELAEQHRAFREPVGKKWSYRQLTALAEREIRRHVDAAVGCGVGSNEWLLRSGYAEGALGLWYDLTCGWQGDGDFARLQALTRNEK</sequence>
<dbReference type="AlphaFoldDB" id="A0A2N7WGS4"/>
<protein>
    <submittedName>
        <fullName evidence="2">Uncharacterized protein</fullName>
    </submittedName>
</protein>
<comment type="caution">
    <text evidence="2">The sequence shown here is derived from an EMBL/GenBank/DDBJ whole genome shotgun (WGS) entry which is preliminary data.</text>
</comment>
<accession>A0A2N7WGS4</accession>
<gene>
    <name evidence="2" type="ORF">C0Z19_01995</name>
</gene>
<evidence type="ECO:0000256" key="1">
    <source>
        <dbReference type="SAM" id="Coils"/>
    </source>
</evidence>
<organism evidence="2 3">
    <name type="scientific">Trinickia soli</name>
    <dbReference type="NCBI Taxonomy" id="380675"/>
    <lineage>
        <taxon>Bacteria</taxon>
        <taxon>Pseudomonadati</taxon>
        <taxon>Pseudomonadota</taxon>
        <taxon>Betaproteobacteria</taxon>
        <taxon>Burkholderiales</taxon>
        <taxon>Burkholderiaceae</taxon>
        <taxon>Trinickia</taxon>
    </lineage>
</organism>
<evidence type="ECO:0000313" key="2">
    <source>
        <dbReference type="EMBL" id="PMS28495.1"/>
    </source>
</evidence>
<feature type="coiled-coil region" evidence="1">
    <location>
        <begin position="34"/>
        <end position="61"/>
    </location>
</feature>
<keyword evidence="1" id="KW-0175">Coiled coil</keyword>
<reference evidence="2 3" key="1">
    <citation type="submission" date="2018-01" db="EMBL/GenBank/DDBJ databases">
        <title>Whole genome analyses suggest that Burkholderia sensu lato contains two further novel genera in the rhizoxinica-symbiotica group Mycetohabitans gen. nov., and Trinickia gen. nov.: implications for the evolution of diazotrophy and nodulation in the Burkholderiaceae.</title>
        <authorList>
            <person name="Estrada-de los Santos P."/>
            <person name="Palmer M."/>
            <person name="Chavez-Ramirez B."/>
            <person name="Beukes C."/>
            <person name="Steenkamp E.T."/>
            <person name="Hirsch A.M."/>
            <person name="Manyaka P."/>
            <person name="Maluk M."/>
            <person name="Lafos M."/>
            <person name="Crook M."/>
            <person name="Gross E."/>
            <person name="Simon M.F."/>
            <person name="Bueno dos Reis Junior F."/>
            <person name="Poole P.S."/>
            <person name="Venter S.N."/>
            <person name="James E.K."/>
        </authorList>
    </citation>
    <scope>NUCLEOTIDE SEQUENCE [LARGE SCALE GENOMIC DNA]</scope>
    <source>
        <strain evidence="2 3">GP25-8</strain>
    </source>
</reference>
<keyword evidence="3" id="KW-1185">Reference proteome</keyword>
<dbReference type="EMBL" id="PNYB01000001">
    <property type="protein sequence ID" value="PMS28495.1"/>
    <property type="molecule type" value="Genomic_DNA"/>
</dbReference>
<name>A0A2N7WGS4_9BURK</name>